<protein>
    <recommendedName>
        <fullName evidence="6">Peptidase S8/S53 domain-containing protein</fullName>
    </recommendedName>
</protein>
<dbReference type="InterPro" id="IPR036852">
    <property type="entry name" value="Peptidase_S8/S53_dom_sf"/>
</dbReference>
<dbReference type="Gene3D" id="3.40.50.200">
    <property type="entry name" value="Peptidase S8/S53 domain"/>
    <property type="match status" value="1"/>
</dbReference>
<dbReference type="InterPro" id="IPR023827">
    <property type="entry name" value="Peptidase_S8_Asp-AS"/>
</dbReference>
<keyword evidence="3" id="KW-0378">Hydrolase</keyword>
<name>A0ABR1HU16_9HYPO</name>
<evidence type="ECO:0000259" key="6">
    <source>
        <dbReference type="Pfam" id="PF00082"/>
    </source>
</evidence>
<dbReference type="PRINTS" id="PR00723">
    <property type="entry name" value="SUBTILISIN"/>
</dbReference>
<dbReference type="PROSITE" id="PS00136">
    <property type="entry name" value="SUBTILASE_ASP"/>
    <property type="match status" value="1"/>
</dbReference>
<dbReference type="Proteomes" id="UP001498476">
    <property type="component" value="Unassembled WGS sequence"/>
</dbReference>
<evidence type="ECO:0000256" key="5">
    <source>
        <dbReference type="PROSITE-ProRule" id="PRU01240"/>
    </source>
</evidence>
<comment type="caution">
    <text evidence="7">The sequence shown here is derived from an EMBL/GenBank/DDBJ whole genome shotgun (WGS) entry which is preliminary data.</text>
</comment>
<dbReference type="EMBL" id="JAZAVJ010000004">
    <property type="protein sequence ID" value="KAK7424469.1"/>
    <property type="molecule type" value="Genomic_DNA"/>
</dbReference>
<evidence type="ECO:0000313" key="7">
    <source>
        <dbReference type="EMBL" id="KAK7424469.1"/>
    </source>
</evidence>
<comment type="caution">
    <text evidence="5">Lacks conserved residue(s) required for the propagation of feature annotation.</text>
</comment>
<evidence type="ECO:0000256" key="4">
    <source>
        <dbReference type="ARBA" id="ARBA00022825"/>
    </source>
</evidence>
<dbReference type="PROSITE" id="PS51892">
    <property type="entry name" value="SUBTILASE"/>
    <property type="match status" value="1"/>
</dbReference>
<feature type="domain" description="Peptidase S8/S53" evidence="6">
    <location>
        <begin position="51"/>
        <end position="275"/>
    </location>
</feature>
<comment type="similarity">
    <text evidence="1 5">Belongs to the peptidase S8 family.</text>
</comment>
<dbReference type="PANTHER" id="PTHR43399">
    <property type="entry name" value="SUBTILISIN-RELATED"/>
    <property type="match status" value="1"/>
</dbReference>
<keyword evidence="4" id="KW-0720">Serine protease</keyword>
<keyword evidence="2" id="KW-0645">Protease</keyword>
<dbReference type="Pfam" id="PF00082">
    <property type="entry name" value="Peptidase_S8"/>
    <property type="match status" value="1"/>
</dbReference>
<evidence type="ECO:0000256" key="3">
    <source>
        <dbReference type="ARBA" id="ARBA00022801"/>
    </source>
</evidence>
<dbReference type="InterPro" id="IPR000209">
    <property type="entry name" value="Peptidase_S8/S53_dom"/>
</dbReference>
<dbReference type="CDD" id="cd00306">
    <property type="entry name" value="Peptidases_S8_S53"/>
    <property type="match status" value="1"/>
</dbReference>
<organism evidence="7 8">
    <name type="scientific">Neonectria punicea</name>
    <dbReference type="NCBI Taxonomy" id="979145"/>
    <lineage>
        <taxon>Eukaryota</taxon>
        <taxon>Fungi</taxon>
        <taxon>Dikarya</taxon>
        <taxon>Ascomycota</taxon>
        <taxon>Pezizomycotina</taxon>
        <taxon>Sordariomycetes</taxon>
        <taxon>Hypocreomycetidae</taxon>
        <taxon>Hypocreales</taxon>
        <taxon>Nectriaceae</taxon>
        <taxon>Neonectria</taxon>
    </lineage>
</organism>
<reference evidence="7 8" key="1">
    <citation type="journal article" date="2025" name="Microbiol. Resour. Announc.">
        <title>Draft genome sequences for Neonectria magnoliae and Neonectria punicea, canker pathogens of Liriodendron tulipifera and Acer saccharum in West Virginia.</title>
        <authorList>
            <person name="Petronek H.M."/>
            <person name="Kasson M.T."/>
            <person name="Metheny A.M."/>
            <person name="Stauder C.M."/>
            <person name="Lovett B."/>
            <person name="Lynch S.C."/>
            <person name="Garnas J.R."/>
            <person name="Kasson L.R."/>
            <person name="Stajich J.E."/>
        </authorList>
    </citation>
    <scope>NUCLEOTIDE SEQUENCE [LARGE SCALE GENOMIC DNA]</scope>
    <source>
        <strain evidence="7 8">NRRL 64653</strain>
    </source>
</reference>
<evidence type="ECO:0000256" key="2">
    <source>
        <dbReference type="ARBA" id="ARBA00022670"/>
    </source>
</evidence>
<accession>A0ABR1HU16</accession>
<dbReference type="PANTHER" id="PTHR43399:SF4">
    <property type="entry name" value="CELL WALL-ASSOCIATED PROTEASE"/>
    <property type="match status" value="1"/>
</dbReference>
<keyword evidence="8" id="KW-1185">Reference proteome</keyword>
<gene>
    <name evidence="7" type="ORF">QQX98_000434</name>
</gene>
<evidence type="ECO:0000256" key="1">
    <source>
        <dbReference type="ARBA" id="ARBA00011073"/>
    </source>
</evidence>
<dbReference type="InterPro" id="IPR015500">
    <property type="entry name" value="Peptidase_S8_subtilisin-rel"/>
</dbReference>
<dbReference type="InterPro" id="IPR051048">
    <property type="entry name" value="Peptidase_S8/S53_subtilisin"/>
</dbReference>
<sequence length="354" mass="38910">MDPPDTSGSSFGLNQRLESSENCYTTDAWFAQLQESTHALVASFRRYPIKRRIKVAILDTGIDVRHAAFEDTTVKQEDFLDPQGDAFDEHGHGTYCAGLLCKVAPEAEIYVARVLNGGEAPNPEAVIKALNRASLEGTDEDGVQNWDVDVITLSFGFYAWNQDVYTALQYVDLRGKIVFAAAANDRTRHHVAFPASLPQVISVFSANGDGSPSSFNPPPMDGVGFCVIGENVESAWRCGDRGEVTAEQKKVTRRQTGTDVATPIAAGILALLLELIYQGPKADRQEGGMFDREVFQRLETYNGVACALRCMEPRHSRSYRSDYTNIVPWKLLSNLWGRNAVAGALQIALLSGER</sequence>
<dbReference type="SUPFAM" id="SSF52743">
    <property type="entry name" value="Subtilisin-like"/>
    <property type="match status" value="1"/>
</dbReference>
<evidence type="ECO:0000313" key="8">
    <source>
        <dbReference type="Proteomes" id="UP001498476"/>
    </source>
</evidence>
<proteinExistence type="inferred from homology"/>